<dbReference type="InterPro" id="IPR011257">
    <property type="entry name" value="DNA_glycosylase"/>
</dbReference>
<keyword evidence="2" id="KW-1185">Reference proteome</keyword>
<dbReference type="InterPro" id="IPR052054">
    <property type="entry name" value="Oxidative_DNA_repair_enzyme"/>
</dbReference>
<evidence type="ECO:0000313" key="1">
    <source>
        <dbReference type="EMBL" id="KAK9803539.1"/>
    </source>
</evidence>
<dbReference type="PANTHER" id="PTHR10242">
    <property type="entry name" value="8-OXOGUANINE DNA GLYCOSYLASE"/>
    <property type="match status" value="1"/>
</dbReference>
<comment type="caution">
    <text evidence="1">The sequence shown here is derived from an EMBL/GenBank/DDBJ whole genome shotgun (WGS) entry which is preliminary data.</text>
</comment>
<organism evidence="1 2">
    <name type="scientific">Symbiochloris irregularis</name>
    <dbReference type="NCBI Taxonomy" id="706552"/>
    <lineage>
        <taxon>Eukaryota</taxon>
        <taxon>Viridiplantae</taxon>
        <taxon>Chlorophyta</taxon>
        <taxon>core chlorophytes</taxon>
        <taxon>Trebouxiophyceae</taxon>
        <taxon>Trebouxiales</taxon>
        <taxon>Trebouxiaceae</taxon>
        <taxon>Symbiochloris</taxon>
    </lineage>
</organism>
<dbReference type="SUPFAM" id="SSF48150">
    <property type="entry name" value="DNA-glycosylase"/>
    <property type="match status" value="1"/>
</dbReference>
<reference evidence="1 2" key="1">
    <citation type="journal article" date="2024" name="Nat. Commun.">
        <title>Phylogenomics reveals the evolutionary origins of lichenization in chlorophyte algae.</title>
        <authorList>
            <person name="Puginier C."/>
            <person name="Libourel C."/>
            <person name="Otte J."/>
            <person name="Skaloud P."/>
            <person name="Haon M."/>
            <person name="Grisel S."/>
            <person name="Petersen M."/>
            <person name="Berrin J.G."/>
            <person name="Delaux P.M."/>
            <person name="Dal Grande F."/>
            <person name="Keller J."/>
        </authorList>
    </citation>
    <scope>NUCLEOTIDE SEQUENCE [LARGE SCALE GENOMIC DNA]</scope>
    <source>
        <strain evidence="1 2">SAG 2036</strain>
    </source>
</reference>
<protein>
    <recommendedName>
        <fullName evidence="3">HhH-GPD domain-containing protein</fullName>
    </recommendedName>
</protein>
<dbReference type="Gene3D" id="1.10.340.30">
    <property type="entry name" value="Hypothetical protein, domain 2"/>
    <property type="match status" value="1"/>
</dbReference>
<name>A0AAW1P478_9CHLO</name>
<dbReference type="Proteomes" id="UP001465755">
    <property type="component" value="Unassembled WGS sequence"/>
</dbReference>
<evidence type="ECO:0000313" key="2">
    <source>
        <dbReference type="Proteomes" id="UP001465755"/>
    </source>
</evidence>
<dbReference type="GO" id="GO:0005634">
    <property type="term" value="C:nucleus"/>
    <property type="evidence" value="ECO:0007669"/>
    <property type="project" value="TreeGrafter"/>
</dbReference>
<accession>A0AAW1P478</accession>
<dbReference type="PANTHER" id="PTHR10242:SF4">
    <property type="entry name" value="OS07G0657600 PROTEIN"/>
    <property type="match status" value="1"/>
</dbReference>
<evidence type="ECO:0008006" key="3">
    <source>
        <dbReference type="Google" id="ProtNLM"/>
    </source>
</evidence>
<dbReference type="AlphaFoldDB" id="A0AAW1P478"/>
<dbReference type="GO" id="GO:0006285">
    <property type="term" value="P:base-excision repair, AP site formation"/>
    <property type="evidence" value="ECO:0007669"/>
    <property type="project" value="TreeGrafter"/>
</dbReference>
<sequence>MRPPKRQRCTTSDASGRPAAALQTVSAYDLKVPSNFDIATAVCSYGFFMLEPNHWTPDSKTFARHLQLSHTAPPAAVSIQADPGKQGHLRLSFKPAVDEQDLQKAIRQVTRMLCLSEQDNQAVTAFQKMHPEAAACKAGRLFRSPTIWEDLVKSITLCNCGWTRTISMNAALCKQVGKGAFPSPLEIIAAGEAGLAACGVGYRAKTILKLAQQVEDGALQELETDADSMSNDDVMQHIKKLSGMGPFTATNVLACMGRYDVIPCDSETLRHLKATRGSSFTSKATLQQDAAKAYAKYHPYQFLAYWFELQQGYEALFGPFTELARESYGNFTSSSIRKGNPSTASS</sequence>
<gene>
    <name evidence="1" type="ORF">WJX73_005893</name>
</gene>
<dbReference type="GO" id="GO:0034039">
    <property type="term" value="F:8-oxo-7,8-dihydroguanine DNA N-glycosylase activity"/>
    <property type="evidence" value="ECO:0007669"/>
    <property type="project" value="TreeGrafter"/>
</dbReference>
<proteinExistence type="predicted"/>
<dbReference type="EMBL" id="JALJOQ010000058">
    <property type="protein sequence ID" value="KAK9803539.1"/>
    <property type="molecule type" value="Genomic_DNA"/>
</dbReference>